<evidence type="ECO:0000256" key="1">
    <source>
        <dbReference type="ARBA" id="ARBA00022485"/>
    </source>
</evidence>
<proteinExistence type="predicted"/>
<dbReference type="PANTHER" id="PTHR30538">
    <property type="entry name" value="LYSINE 2,3-AMINOMUTASE-RELATED"/>
    <property type="match status" value="1"/>
</dbReference>
<dbReference type="PATRIC" id="fig|821.40.peg.2904"/>
<keyword evidence="1" id="KW-0479">Metal-binding</keyword>
<protein>
    <submittedName>
        <fullName evidence="2">Lysine 2,3-aminomutase</fullName>
        <ecNumber evidence="2">5.4.3.2</ecNumber>
    </submittedName>
</protein>
<keyword evidence="1" id="KW-0411">Iron-sulfur</keyword>
<reference evidence="3" key="1">
    <citation type="submission" date="2015-10" db="EMBL/GenBank/DDBJ databases">
        <title>Extensive mobilome-driven genome diversification in gut-associated Bacteroides vulgatus mpk.</title>
        <authorList>
            <person name="Beier S."/>
            <person name="Lange A."/>
            <person name="Huson D.H."/>
            <person name="Frick J.-S."/>
            <person name="Autenrieth I.B."/>
        </authorList>
    </citation>
    <scope>NUCLEOTIDE SEQUENCE [LARGE SCALE GENOMIC DNA]</scope>
    <source>
        <strain evidence="3">mpk</strain>
    </source>
</reference>
<dbReference type="EC" id="5.4.3.2" evidence="2"/>
<dbReference type="AlphaFoldDB" id="A0A0N7J7F4"/>
<dbReference type="InterPro" id="IPR003739">
    <property type="entry name" value="Lys_aminomutase/Glu_NH3_mut"/>
</dbReference>
<organism evidence="2 3">
    <name type="scientific">Phocaeicola vulgatus</name>
    <name type="common">Bacteroides vulgatus</name>
    <dbReference type="NCBI Taxonomy" id="821"/>
    <lineage>
        <taxon>Bacteria</taxon>
        <taxon>Pseudomonadati</taxon>
        <taxon>Bacteroidota</taxon>
        <taxon>Bacteroidia</taxon>
        <taxon>Bacteroidales</taxon>
        <taxon>Bacteroidaceae</taxon>
        <taxon>Phocaeicola</taxon>
    </lineage>
</organism>
<evidence type="ECO:0000313" key="2">
    <source>
        <dbReference type="EMBL" id="ALK85018.1"/>
    </source>
</evidence>
<dbReference type="EMBL" id="CP013020">
    <property type="protein sequence ID" value="ALK85018.1"/>
    <property type="molecule type" value="Genomic_DNA"/>
</dbReference>
<accession>A0A0N7J7F4</accession>
<dbReference type="Gene3D" id="3.20.20.70">
    <property type="entry name" value="Aldolase class I"/>
    <property type="match status" value="1"/>
</dbReference>
<evidence type="ECO:0000313" key="3">
    <source>
        <dbReference type="Proteomes" id="UP000061587"/>
    </source>
</evidence>
<keyword evidence="2" id="KW-0413">Isomerase</keyword>
<dbReference type="InterPro" id="IPR013785">
    <property type="entry name" value="Aldolase_TIM"/>
</dbReference>
<name>A0A0N7J7F4_PHOVU</name>
<keyword evidence="1" id="KW-0408">Iron</keyword>
<dbReference type="GO" id="GO:0050066">
    <property type="term" value="F:L-lysine 2,3-aminomutase activity"/>
    <property type="evidence" value="ECO:0007669"/>
    <property type="project" value="UniProtKB-EC"/>
</dbReference>
<reference evidence="2 3" key="2">
    <citation type="journal article" date="2016" name="Genome Biol. Evol.">
        <title>Extensive mobilome-driven genome diversification in mouse gut-associated Bacteroides vulgatus mpk.</title>
        <authorList>
            <person name="Lange A."/>
            <person name="Beier S."/>
            <person name="Steimle A."/>
            <person name="Autenrieth I.B."/>
            <person name="Huson D.H."/>
            <person name="Frick J.S."/>
        </authorList>
    </citation>
    <scope>NUCLEOTIDE SEQUENCE [LARGE SCALE GENOMIC DNA]</scope>
    <source>
        <strain evidence="3">mpk</strain>
    </source>
</reference>
<sequence length="705" mass="82347">MLMKQKNKMLSTHGIKTLFETRLTQLTSLASESQDETAFKNKLNDYLLSGPIYNPAAARQIKRLIDNDGKTIYEASTEQEIKIETISLLWKFLTNRIINEEISVDLWIDLYHQFDRLYHEEEELPDEKQVQQWMKRWPSGLNEDVRAIRRQNKERIISLLIQKIENRHAPSSRYLFPEGSTEEDKRRLVCQWWNEARFHLAMAVKNPTELNRMLGNSLSEETLQLYHKARKKGMPVFITPYYLSLLNPTGKGYDDEAIRSYILYSSQLVETYGNIHAWEKEDAVEDGKPNAAGWLLPDGHNIHRRYPDVAILIPDSMGRACGGLCASCQRMYDFQSERLNFNFEELKPKESWDKRLRKLMEYFENDTQLRDILITGGDALMSQNKTLRNILKAVYKMAVRKRNANLHRAEGEKYAELQRVRLGSRLPVYLPMRINDELLEILREFKEKASAVGVSQFLIQTHFQTPLEVTPEAREAIRKILAAGWTITNQLVYNVAASRRGHTAKLRKVLNGLGVLCYYTFSVKGFEENYAVFTPNSRSLQEKEEEKVWGKLSAEQEKEFLNLLRNSKDRAAAVQRFCTFHQIPFVATDRNVLNLPGIGKSMTFVTIGMTKEGKRILEFDHDPTRQHSPIIHQMKKIYIKENKSIWQYMLQLQEMGEKKEEYASLWKYMEGETEHRFPLYNYPDPGFRITEKYSHLSVVDNKSIC</sequence>
<keyword evidence="1" id="KW-0004">4Fe-4S</keyword>
<dbReference type="GO" id="GO:0051539">
    <property type="term" value="F:4 iron, 4 sulfur cluster binding"/>
    <property type="evidence" value="ECO:0007669"/>
    <property type="project" value="UniProtKB-KW"/>
</dbReference>
<gene>
    <name evidence="2" type="ORF">BvMPK_2423</name>
</gene>
<dbReference type="Proteomes" id="UP000061587">
    <property type="component" value="Chromosome"/>
</dbReference>
<dbReference type="PANTHER" id="PTHR30538:SF1">
    <property type="entry name" value="L-LYSINE 2,3-AMINOMUTASE"/>
    <property type="match status" value="1"/>
</dbReference>